<evidence type="ECO:0000313" key="2">
    <source>
        <dbReference type="EMBL" id="KAH7031163.1"/>
    </source>
</evidence>
<feature type="region of interest" description="Disordered" evidence="1">
    <location>
        <begin position="112"/>
        <end position="155"/>
    </location>
</feature>
<proteinExistence type="predicted"/>
<protein>
    <submittedName>
        <fullName evidence="2">Uncharacterized protein</fullName>
    </submittedName>
</protein>
<evidence type="ECO:0000256" key="1">
    <source>
        <dbReference type="SAM" id="MobiDB-lite"/>
    </source>
</evidence>
<keyword evidence="3" id="KW-1185">Reference proteome</keyword>
<evidence type="ECO:0000313" key="3">
    <source>
        <dbReference type="Proteomes" id="UP000756346"/>
    </source>
</evidence>
<dbReference type="AlphaFoldDB" id="A0A9P8Y7J5"/>
<sequence>MSPGRRRPGLGRQVLQDAIPSCPALGPCGTPTDQDKLPSQARRRPAAAQHTRLPSCIPDTLLRPLLPFRKGPSCSLPFPLQREERLVCANSPRPPSAISGIYVDCPQRSRVATLPTPAHPPLTVRLYPHPDRRTRRPRPPALPTSRPPARLRPHD</sequence>
<reference evidence="2" key="1">
    <citation type="journal article" date="2021" name="Nat. Commun.">
        <title>Genetic determinants of endophytism in the Arabidopsis root mycobiome.</title>
        <authorList>
            <person name="Mesny F."/>
            <person name="Miyauchi S."/>
            <person name="Thiergart T."/>
            <person name="Pickel B."/>
            <person name="Atanasova L."/>
            <person name="Karlsson M."/>
            <person name="Huettel B."/>
            <person name="Barry K.W."/>
            <person name="Haridas S."/>
            <person name="Chen C."/>
            <person name="Bauer D."/>
            <person name="Andreopoulos W."/>
            <person name="Pangilinan J."/>
            <person name="LaButti K."/>
            <person name="Riley R."/>
            <person name="Lipzen A."/>
            <person name="Clum A."/>
            <person name="Drula E."/>
            <person name="Henrissat B."/>
            <person name="Kohler A."/>
            <person name="Grigoriev I.V."/>
            <person name="Martin F.M."/>
            <person name="Hacquard S."/>
        </authorList>
    </citation>
    <scope>NUCLEOTIDE SEQUENCE</scope>
    <source>
        <strain evidence="2">MPI-CAGE-CH-0230</strain>
    </source>
</reference>
<dbReference type="Proteomes" id="UP000756346">
    <property type="component" value="Unassembled WGS sequence"/>
</dbReference>
<organism evidence="2 3">
    <name type="scientific">Microdochium trichocladiopsis</name>
    <dbReference type="NCBI Taxonomy" id="1682393"/>
    <lineage>
        <taxon>Eukaryota</taxon>
        <taxon>Fungi</taxon>
        <taxon>Dikarya</taxon>
        <taxon>Ascomycota</taxon>
        <taxon>Pezizomycotina</taxon>
        <taxon>Sordariomycetes</taxon>
        <taxon>Xylariomycetidae</taxon>
        <taxon>Xylariales</taxon>
        <taxon>Microdochiaceae</taxon>
        <taxon>Microdochium</taxon>
    </lineage>
</organism>
<feature type="region of interest" description="Disordered" evidence="1">
    <location>
        <begin position="21"/>
        <end position="54"/>
    </location>
</feature>
<dbReference type="EMBL" id="JAGTJQ010000005">
    <property type="protein sequence ID" value="KAH7031163.1"/>
    <property type="molecule type" value="Genomic_DNA"/>
</dbReference>
<accession>A0A9P8Y7J5</accession>
<gene>
    <name evidence="2" type="ORF">B0I36DRAFT_119238</name>
</gene>
<dbReference type="RefSeq" id="XP_046012843.1">
    <property type="nucleotide sequence ID" value="XM_046148009.1"/>
</dbReference>
<name>A0A9P8Y7J5_9PEZI</name>
<dbReference type="GeneID" id="70177555"/>
<comment type="caution">
    <text evidence="2">The sequence shown here is derived from an EMBL/GenBank/DDBJ whole genome shotgun (WGS) entry which is preliminary data.</text>
</comment>